<dbReference type="InterPro" id="IPR014756">
    <property type="entry name" value="Ig_E-set"/>
</dbReference>
<dbReference type="CDD" id="cd07184">
    <property type="entry name" value="E_set_Isoamylase_like_N"/>
    <property type="match status" value="1"/>
</dbReference>
<dbReference type="AlphaFoldDB" id="A0A7X5LIP6"/>
<reference evidence="2 3" key="1">
    <citation type="submission" date="2020-01" db="EMBL/GenBank/DDBJ databases">
        <authorList>
            <person name="Chen J."/>
            <person name="Zhu S."/>
            <person name="Yang J."/>
        </authorList>
    </citation>
    <scope>NUCLEOTIDE SEQUENCE [LARGE SCALE GENOMIC DNA]</scope>
    <source>
        <strain evidence="2 3">345S023</strain>
    </source>
</reference>
<dbReference type="InterPro" id="IPR004193">
    <property type="entry name" value="Glyco_hydro_13_N"/>
</dbReference>
<dbReference type="Gene3D" id="2.60.40.10">
    <property type="entry name" value="Immunoglobulins"/>
    <property type="match status" value="1"/>
</dbReference>
<gene>
    <name evidence="2" type="ORF">GTH32_02670</name>
</gene>
<dbReference type="Proteomes" id="UP000470213">
    <property type="component" value="Unassembled WGS sequence"/>
</dbReference>
<dbReference type="SUPFAM" id="SSF81296">
    <property type="entry name" value="E set domains"/>
    <property type="match status" value="1"/>
</dbReference>
<evidence type="ECO:0000313" key="2">
    <source>
        <dbReference type="EMBL" id="NDV90097.1"/>
    </source>
</evidence>
<dbReference type="InterPro" id="IPR013783">
    <property type="entry name" value="Ig-like_fold"/>
</dbReference>
<evidence type="ECO:0000313" key="3">
    <source>
        <dbReference type="Proteomes" id="UP000470213"/>
    </source>
</evidence>
<sequence length="102" mass="11827">MSIKKQYLKSKPVCKVTFRINAEEAENAAEAKLVGDFTQWDKEPIEMKRLKSGDFTSTVNLEKDHEYHFRYLLDGKTWANDWAADDYQPSPISLEDNSVVRV</sequence>
<dbReference type="GO" id="GO:0004553">
    <property type="term" value="F:hydrolase activity, hydrolyzing O-glycosyl compounds"/>
    <property type="evidence" value="ECO:0007669"/>
    <property type="project" value="InterPro"/>
</dbReference>
<keyword evidence="3" id="KW-1185">Reference proteome</keyword>
<comment type="caution">
    <text evidence="2">The sequence shown here is derived from an EMBL/GenBank/DDBJ whole genome shotgun (WGS) entry which is preliminary data.</text>
</comment>
<accession>A0A7X5LIP6</accession>
<protein>
    <submittedName>
        <fullName evidence="2">Glycoside hydrolase</fullName>
    </submittedName>
</protein>
<dbReference type="EMBL" id="JAAAWN010000002">
    <property type="protein sequence ID" value="NDV90097.1"/>
    <property type="molecule type" value="Genomic_DNA"/>
</dbReference>
<dbReference type="GO" id="GO:0005975">
    <property type="term" value="P:carbohydrate metabolic process"/>
    <property type="evidence" value="ECO:0007669"/>
    <property type="project" value="InterPro"/>
</dbReference>
<keyword evidence="2" id="KW-0378">Hydrolase</keyword>
<proteinExistence type="predicted"/>
<dbReference type="Pfam" id="PF02922">
    <property type="entry name" value="CBM_48"/>
    <property type="match status" value="1"/>
</dbReference>
<evidence type="ECO:0000259" key="1">
    <source>
        <dbReference type="Pfam" id="PF02922"/>
    </source>
</evidence>
<organism evidence="2 3">
    <name type="scientific">Alteromonas profundi</name>
    <dbReference type="NCBI Taxonomy" id="2696062"/>
    <lineage>
        <taxon>Bacteria</taxon>
        <taxon>Pseudomonadati</taxon>
        <taxon>Pseudomonadota</taxon>
        <taxon>Gammaproteobacteria</taxon>
        <taxon>Alteromonadales</taxon>
        <taxon>Alteromonadaceae</taxon>
        <taxon>Alteromonas/Salinimonas group</taxon>
        <taxon>Alteromonas</taxon>
    </lineage>
</organism>
<dbReference type="RefSeq" id="WP_163083681.1">
    <property type="nucleotide sequence ID" value="NZ_JAAAWN010000002.1"/>
</dbReference>
<name>A0A7X5LIP6_9ALTE</name>
<feature type="domain" description="Glycoside hydrolase family 13 N-terminal" evidence="1">
    <location>
        <begin position="25"/>
        <end position="71"/>
    </location>
</feature>